<keyword evidence="1" id="KW-0689">Ribosomal protein</keyword>
<evidence type="ECO:0000256" key="2">
    <source>
        <dbReference type="ARBA" id="ARBA00023274"/>
    </source>
</evidence>
<evidence type="ECO:0000256" key="3">
    <source>
        <dbReference type="SAM" id="MobiDB-lite"/>
    </source>
</evidence>
<dbReference type="PROSITE" id="PS50081">
    <property type="entry name" value="ZF_DAG_PE_2"/>
    <property type="match status" value="1"/>
</dbReference>
<dbReference type="InterPro" id="IPR014721">
    <property type="entry name" value="Ribsml_uS5_D2-typ_fold_subgr"/>
</dbReference>
<evidence type="ECO:0000259" key="4">
    <source>
        <dbReference type="PROSITE" id="PS50081"/>
    </source>
</evidence>
<dbReference type="EMBL" id="PGOL01002952">
    <property type="protein sequence ID" value="PKI44059.1"/>
    <property type="molecule type" value="Genomic_DNA"/>
</dbReference>
<dbReference type="GO" id="GO:0006412">
    <property type="term" value="P:translation"/>
    <property type="evidence" value="ECO:0007669"/>
    <property type="project" value="InterPro"/>
</dbReference>
<feature type="region of interest" description="Disordered" evidence="3">
    <location>
        <begin position="1"/>
        <end position="20"/>
    </location>
</feature>
<proteinExistence type="predicted"/>
<evidence type="ECO:0000313" key="6">
    <source>
        <dbReference type="Proteomes" id="UP000233551"/>
    </source>
</evidence>
<dbReference type="AlphaFoldDB" id="A0A2I0IJ48"/>
<dbReference type="Pfam" id="PF00380">
    <property type="entry name" value="Ribosomal_S9"/>
    <property type="match status" value="1"/>
</dbReference>
<keyword evidence="6" id="KW-1185">Reference proteome</keyword>
<feature type="domain" description="Phorbol-ester/DAG-type" evidence="4">
    <location>
        <begin position="88"/>
        <end position="155"/>
    </location>
</feature>
<evidence type="ECO:0000313" key="5">
    <source>
        <dbReference type="EMBL" id="PKI44059.1"/>
    </source>
</evidence>
<accession>A0A2I0IJ48</accession>
<protein>
    <recommendedName>
        <fullName evidence="4">Phorbol-ester/DAG-type domain-containing protein</fullName>
    </recommendedName>
</protein>
<dbReference type="InterPro" id="IPR020568">
    <property type="entry name" value="Ribosomal_Su5_D2-typ_SF"/>
</dbReference>
<dbReference type="GO" id="GO:0003735">
    <property type="term" value="F:structural constituent of ribosome"/>
    <property type="evidence" value="ECO:0007669"/>
    <property type="project" value="InterPro"/>
</dbReference>
<dbReference type="GO" id="GO:0005840">
    <property type="term" value="C:ribosome"/>
    <property type="evidence" value="ECO:0007669"/>
    <property type="project" value="UniProtKB-KW"/>
</dbReference>
<reference evidence="5 6" key="1">
    <citation type="submission" date="2017-11" db="EMBL/GenBank/DDBJ databases">
        <title>De-novo sequencing of pomegranate (Punica granatum L.) genome.</title>
        <authorList>
            <person name="Akparov Z."/>
            <person name="Amiraslanov A."/>
            <person name="Hajiyeva S."/>
            <person name="Abbasov M."/>
            <person name="Kaur K."/>
            <person name="Hamwieh A."/>
            <person name="Solovyev V."/>
            <person name="Salamov A."/>
            <person name="Braich B."/>
            <person name="Kosarev P."/>
            <person name="Mahmoud A."/>
            <person name="Hajiyev E."/>
            <person name="Babayeva S."/>
            <person name="Izzatullayeva V."/>
            <person name="Mammadov A."/>
            <person name="Mammadov A."/>
            <person name="Sharifova S."/>
            <person name="Ojaghi J."/>
            <person name="Eynullazada K."/>
            <person name="Bayramov B."/>
            <person name="Abdulazimova A."/>
            <person name="Shahmuradov I."/>
        </authorList>
    </citation>
    <scope>NUCLEOTIDE SEQUENCE [LARGE SCALE GENOMIC DNA]</scope>
    <source>
        <strain evidence="6">cv. AG2017</strain>
        <tissue evidence="5">Leaf</tissue>
    </source>
</reference>
<name>A0A2I0IJ48_PUNGR</name>
<feature type="region of interest" description="Disordered" evidence="3">
    <location>
        <begin position="379"/>
        <end position="401"/>
    </location>
</feature>
<keyword evidence="2" id="KW-0687">Ribonucleoprotein</keyword>
<organism evidence="5 6">
    <name type="scientific">Punica granatum</name>
    <name type="common">Pomegranate</name>
    <dbReference type="NCBI Taxonomy" id="22663"/>
    <lineage>
        <taxon>Eukaryota</taxon>
        <taxon>Viridiplantae</taxon>
        <taxon>Streptophyta</taxon>
        <taxon>Embryophyta</taxon>
        <taxon>Tracheophyta</taxon>
        <taxon>Spermatophyta</taxon>
        <taxon>Magnoliopsida</taxon>
        <taxon>eudicotyledons</taxon>
        <taxon>Gunneridae</taxon>
        <taxon>Pentapetalae</taxon>
        <taxon>rosids</taxon>
        <taxon>malvids</taxon>
        <taxon>Myrtales</taxon>
        <taxon>Lythraceae</taxon>
        <taxon>Punica</taxon>
    </lineage>
</organism>
<dbReference type="InterPro" id="IPR000754">
    <property type="entry name" value="Ribosomal_uS9"/>
</dbReference>
<sequence>MNLSNDHRAPQSADSVPPKTTVLVQYSRRRHLSGCPKPHHPAITSVFSRNRNKPVLVPRPSIPRKTRDLPNISECHACGFRIDLSSGRHRLQTLYSEWRIVLLCRKCISRVESSAICSYCFAEVSDGFRCRDCNRMIHKSCFMDYKSTAPWSYSCSGSEFSVCVDCWVPKSLVQNCTLRRKRSAGKSREMACAITCERIKDSGDIAKPLQNVEKGASSVRGSKNEDCVRSSDDTVVKENVPLLSNSLGAKKDETNPRECNETGASDRVVDDAELAFQLHRSMNSSPRISKKLCLDKNRMSIMVYRRIKKRVGNQSIGTSESGNVSNSESNSIFPMTSLLDSSVNVHLGEPDRVVDRGSSQDDCACIVKCAGEDEKLHVPMKEGKGSTSDGTGTESQSCSKHDESMKLVDVGNVQKDGRYLCFDEKRMAATYCKRSHDLIKISDVPIELVELEILSFKAYEPILLLERHRLVSVDIRIRNKGGGHTLQIHTIRQSIAKALVAFYEKYDGTLLVADPRRCVPQKFSGHRACARFQKSYCRRKKWMHIGQQLPRFAFSFLTNMV</sequence>
<comment type="caution">
    <text evidence="5">The sequence shown here is derived from an EMBL/GenBank/DDBJ whole genome shotgun (WGS) entry which is preliminary data.</text>
</comment>
<dbReference type="InterPro" id="IPR002219">
    <property type="entry name" value="PKC_DAG/PE"/>
</dbReference>
<dbReference type="Proteomes" id="UP000233551">
    <property type="component" value="Unassembled WGS sequence"/>
</dbReference>
<feature type="compositionally biased region" description="Polar residues" evidence="3">
    <location>
        <begin position="385"/>
        <end position="398"/>
    </location>
</feature>
<dbReference type="STRING" id="22663.A0A2I0IJ48"/>
<dbReference type="PANTHER" id="PTHR38530">
    <property type="entry name" value="OS06G0468300 PROTEIN"/>
    <property type="match status" value="1"/>
</dbReference>
<dbReference type="GO" id="GO:1990904">
    <property type="term" value="C:ribonucleoprotein complex"/>
    <property type="evidence" value="ECO:0007669"/>
    <property type="project" value="UniProtKB-KW"/>
</dbReference>
<evidence type="ECO:0000256" key="1">
    <source>
        <dbReference type="ARBA" id="ARBA00022980"/>
    </source>
</evidence>
<dbReference type="SUPFAM" id="SSF54211">
    <property type="entry name" value="Ribosomal protein S5 domain 2-like"/>
    <property type="match status" value="1"/>
</dbReference>
<dbReference type="Gene3D" id="3.30.230.10">
    <property type="match status" value="1"/>
</dbReference>
<gene>
    <name evidence="5" type="ORF">CRG98_035546</name>
</gene>